<organism evidence="2 3">
    <name type="scientific">Papaver atlanticum</name>
    <dbReference type="NCBI Taxonomy" id="357466"/>
    <lineage>
        <taxon>Eukaryota</taxon>
        <taxon>Viridiplantae</taxon>
        <taxon>Streptophyta</taxon>
        <taxon>Embryophyta</taxon>
        <taxon>Tracheophyta</taxon>
        <taxon>Spermatophyta</taxon>
        <taxon>Magnoliopsida</taxon>
        <taxon>Ranunculales</taxon>
        <taxon>Papaveraceae</taxon>
        <taxon>Papaveroideae</taxon>
        <taxon>Papaver</taxon>
    </lineage>
</organism>
<protein>
    <submittedName>
        <fullName evidence="2">Uncharacterized protein</fullName>
    </submittedName>
</protein>
<dbReference type="AlphaFoldDB" id="A0AAD4SXX6"/>
<sequence>MELETHQLRIPGGIVHHHRHWYQCPPHHHHHPQHHHHHHHPHHIHHHHHPHHLHHHHQHHLGGQNFNPCIHHNLTSHPNLNNHFRPCHNFPPFLPPPSTIPCGLQSGTSVTVPGTLSMETSSGFNEQQGLDYQFVHEEYQLEEEQEEEEEAMYVMTDEWLEFFAKSEAKRKLEKQQAKLKKKQARKAAAGKAEEEAG</sequence>
<feature type="compositionally biased region" description="Basic residues" evidence="1">
    <location>
        <begin position="22"/>
        <end position="60"/>
    </location>
</feature>
<reference evidence="2" key="1">
    <citation type="submission" date="2022-04" db="EMBL/GenBank/DDBJ databases">
        <title>A functionally conserved STORR gene fusion in Papaver species that diverged 16.8 million years ago.</title>
        <authorList>
            <person name="Catania T."/>
        </authorList>
    </citation>
    <scope>NUCLEOTIDE SEQUENCE</scope>
    <source>
        <strain evidence="2">S-188037</strain>
    </source>
</reference>
<evidence type="ECO:0000313" key="3">
    <source>
        <dbReference type="Proteomes" id="UP001202328"/>
    </source>
</evidence>
<keyword evidence="3" id="KW-1185">Reference proteome</keyword>
<accession>A0AAD4SXX6</accession>
<proteinExistence type="predicted"/>
<dbReference type="PANTHER" id="PTHR48235:SF1">
    <property type="entry name" value="OS01G0916700 PROTEIN"/>
    <property type="match status" value="1"/>
</dbReference>
<dbReference type="PANTHER" id="PTHR48235">
    <property type="entry name" value="OS01G0916700 PROTEIN"/>
    <property type="match status" value="1"/>
</dbReference>
<name>A0AAD4SXX6_9MAGN</name>
<comment type="caution">
    <text evidence="2">The sequence shown here is derived from an EMBL/GenBank/DDBJ whole genome shotgun (WGS) entry which is preliminary data.</text>
</comment>
<gene>
    <name evidence="2" type="ORF">MKW98_028224</name>
</gene>
<dbReference type="Proteomes" id="UP001202328">
    <property type="component" value="Unassembled WGS sequence"/>
</dbReference>
<evidence type="ECO:0000313" key="2">
    <source>
        <dbReference type="EMBL" id="KAI3926088.1"/>
    </source>
</evidence>
<dbReference type="EMBL" id="JAJJMB010008071">
    <property type="protein sequence ID" value="KAI3926088.1"/>
    <property type="molecule type" value="Genomic_DNA"/>
</dbReference>
<feature type="region of interest" description="Disordered" evidence="1">
    <location>
        <begin position="173"/>
        <end position="197"/>
    </location>
</feature>
<feature type="region of interest" description="Disordered" evidence="1">
    <location>
        <begin position="22"/>
        <end position="64"/>
    </location>
</feature>
<evidence type="ECO:0000256" key="1">
    <source>
        <dbReference type="SAM" id="MobiDB-lite"/>
    </source>
</evidence>